<organism evidence="5 6">
    <name type="scientific">Paraburkholderia bannensis</name>
    <dbReference type="NCBI Taxonomy" id="765414"/>
    <lineage>
        <taxon>Bacteria</taxon>
        <taxon>Pseudomonadati</taxon>
        <taxon>Pseudomonadota</taxon>
        <taxon>Betaproteobacteria</taxon>
        <taxon>Burkholderiales</taxon>
        <taxon>Burkholderiaceae</taxon>
        <taxon>Paraburkholderia</taxon>
    </lineage>
</organism>
<dbReference type="Pfam" id="PF13302">
    <property type="entry name" value="Acetyltransf_3"/>
    <property type="match status" value="1"/>
</dbReference>
<proteinExistence type="inferred from homology"/>
<reference evidence="5 6" key="1">
    <citation type="submission" date="2020-08" db="EMBL/GenBank/DDBJ databases">
        <title>Above-ground endophytic microbial communities from plants in different locations in the United States.</title>
        <authorList>
            <person name="Frank C."/>
        </authorList>
    </citation>
    <scope>NUCLEOTIDE SEQUENCE [LARGE SCALE GENOMIC DNA]</scope>
    <source>
        <strain evidence="5 6">WP4_2_2</strain>
    </source>
</reference>
<evidence type="ECO:0000313" key="5">
    <source>
        <dbReference type="EMBL" id="MBB6106863.1"/>
    </source>
</evidence>
<comment type="similarity">
    <text evidence="3">Belongs to the acetyltransferase family. RimJ subfamily.</text>
</comment>
<evidence type="ECO:0000256" key="2">
    <source>
        <dbReference type="ARBA" id="ARBA00023315"/>
    </source>
</evidence>
<evidence type="ECO:0000256" key="1">
    <source>
        <dbReference type="ARBA" id="ARBA00022679"/>
    </source>
</evidence>
<keyword evidence="1 5" id="KW-0808">Transferase</keyword>
<dbReference type="Gene3D" id="3.40.630.30">
    <property type="match status" value="1"/>
</dbReference>
<dbReference type="InterPro" id="IPR000182">
    <property type="entry name" value="GNAT_dom"/>
</dbReference>
<feature type="domain" description="N-acetyltransferase" evidence="4">
    <location>
        <begin position="4"/>
        <end position="172"/>
    </location>
</feature>
<keyword evidence="6" id="KW-1185">Reference proteome</keyword>
<keyword evidence="2 5" id="KW-0012">Acyltransferase</keyword>
<evidence type="ECO:0000313" key="6">
    <source>
        <dbReference type="Proteomes" id="UP000571554"/>
    </source>
</evidence>
<dbReference type="GO" id="GO:0008999">
    <property type="term" value="F:protein-N-terminal-alanine acetyltransferase activity"/>
    <property type="evidence" value="ECO:0007669"/>
    <property type="project" value="UniProtKB-EC"/>
</dbReference>
<name>A0A7W9U4H9_9BURK</name>
<dbReference type="GO" id="GO:0005737">
    <property type="term" value="C:cytoplasm"/>
    <property type="evidence" value="ECO:0007669"/>
    <property type="project" value="TreeGrafter"/>
</dbReference>
<dbReference type="EMBL" id="JACHBW010000033">
    <property type="protein sequence ID" value="MBB6106863.1"/>
    <property type="molecule type" value="Genomic_DNA"/>
</dbReference>
<dbReference type="PROSITE" id="PS51186">
    <property type="entry name" value="GNAT"/>
    <property type="match status" value="1"/>
</dbReference>
<dbReference type="InterPro" id="IPR016181">
    <property type="entry name" value="Acyl_CoA_acyltransferase"/>
</dbReference>
<evidence type="ECO:0000259" key="4">
    <source>
        <dbReference type="PROSITE" id="PS51186"/>
    </source>
</evidence>
<accession>A0A7W9U4H9</accession>
<dbReference type="Proteomes" id="UP000571554">
    <property type="component" value="Unassembled WGS sequence"/>
</dbReference>
<dbReference type="PANTHER" id="PTHR43792">
    <property type="entry name" value="GNAT FAMILY, PUTATIVE (AFU_ORTHOLOGUE AFUA_3G00765)-RELATED-RELATED"/>
    <property type="match status" value="1"/>
</dbReference>
<sequence>MLTIRYPTLNDADALLAFEIDNRAYFEHWINARPADYYSLDAVRAAIAAAQADIAKDRAYPYLVCSGDAIVGRVNLVDVTRPYFNRATLGYRIGQAFAGQGYASRAVALALEAATGDLRLSRIEAVVRPQNAGSTRVLERNGFRAFGRATRCMYFQGEWHDLIHYERHLHAPPPPPP</sequence>
<protein>
    <submittedName>
        <fullName evidence="5">Ribosomal-protein-alanine N-acetyltransferase</fullName>
        <ecNumber evidence="5">2.3.1.267</ecNumber>
    </submittedName>
</protein>
<dbReference type="EC" id="2.3.1.267" evidence="5"/>
<dbReference type="RefSeq" id="WP_183732816.1">
    <property type="nucleotide sequence ID" value="NZ_JACHBW010000033.1"/>
</dbReference>
<comment type="caution">
    <text evidence="5">The sequence shown here is derived from an EMBL/GenBank/DDBJ whole genome shotgun (WGS) entry which is preliminary data.</text>
</comment>
<evidence type="ECO:0000256" key="3">
    <source>
        <dbReference type="ARBA" id="ARBA00038502"/>
    </source>
</evidence>
<dbReference type="InterPro" id="IPR051531">
    <property type="entry name" value="N-acetyltransferase"/>
</dbReference>
<gene>
    <name evidence="5" type="ORF">F4827_006742</name>
</gene>
<dbReference type="SUPFAM" id="SSF55729">
    <property type="entry name" value="Acyl-CoA N-acyltransferases (Nat)"/>
    <property type="match status" value="1"/>
</dbReference>
<dbReference type="AlphaFoldDB" id="A0A7W9U4H9"/>
<dbReference type="PANTHER" id="PTHR43792:SF8">
    <property type="entry name" value="[RIBOSOMAL PROTEIN US5]-ALANINE N-ACETYLTRANSFERASE"/>
    <property type="match status" value="1"/>
</dbReference>